<proteinExistence type="predicted"/>
<dbReference type="Proteomes" id="UP001500831">
    <property type="component" value="Unassembled WGS sequence"/>
</dbReference>
<sequence length="112" mass="11356">MSPFWVALNFTPSVTAWGSGLDGTAGTAAPLHRLDEADDWRAALTAPPGAAERCAAFALSGTERCAAFMLSGTGRCAAFALSGVAVSTPAARTAARAAASQERPIFRGSARG</sequence>
<name>A0ABP6IQ82_9ACTN</name>
<comment type="caution">
    <text evidence="1">The sequence shown here is derived from an EMBL/GenBank/DDBJ whole genome shotgun (WGS) entry which is preliminary data.</text>
</comment>
<evidence type="ECO:0000313" key="2">
    <source>
        <dbReference type="Proteomes" id="UP001500831"/>
    </source>
</evidence>
<keyword evidence="2" id="KW-1185">Reference proteome</keyword>
<dbReference type="EMBL" id="BAAAVI010000077">
    <property type="protein sequence ID" value="GAA2903762.1"/>
    <property type="molecule type" value="Genomic_DNA"/>
</dbReference>
<reference evidence="2" key="1">
    <citation type="journal article" date="2019" name="Int. J. Syst. Evol. Microbiol.">
        <title>The Global Catalogue of Microorganisms (GCM) 10K type strain sequencing project: providing services to taxonomists for standard genome sequencing and annotation.</title>
        <authorList>
            <consortium name="The Broad Institute Genomics Platform"/>
            <consortium name="The Broad Institute Genome Sequencing Center for Infectious Disease"/>
            <person name="Wu L."/>
            <person name="Ma J."/>
        </authorList>
    </citation>
    <scope>NUCLEOTIDE SEQUENCE [LARGE SCALE GENOMIC DNA]</scope>
    <source>
        <strain evidence="2">JCM 6242</strain>
    </source>
</reference>
<evidence type="ECO:0000313" key="1">
    <source>
        <dbReference type="EMBL" id="GAA2903762.1"/>
    </source>
</evidence>
<gene>
    <name evidence="1" type="ORF">GCM10010517_69780</name>
</gene>
<organism evidence="1 2">
    <name type="scientific">Streptosporangium fragile</name>
    <dbReference type="NCBI Taxonomy" id="46186"/>
    <lineage>
        <taxon>Bacteria</taxon>
        <taxon>Bacillati</taxon>
        <taxon>Actinomycetota</taxon>
        <taxon>Actinomycetes</taxon>
        <taxon>Streptosporangiales</taxon>
        <taxon>Streptosporangiaceae</taxon>
        <taxon>Streptosporangium</taxon>
    </lineage>
</organism>
<accession>A0ABP6IQ82</accession>
<protein>
    <submittedName>
        <fullName evidence="1">Uncharacterized protein</fullName>
    </submittedName>
</protein>